<dbReference type="AlphaFoldDB" id="A0A1B7Y5P8"/>
<comment type="caution">
    <text evidence="2">The sequence shown here is derived from an EMBL/GenBank/DDBJ whole genome shotgun (WGS) entry which is preliminary data.</text>
</comment>
<evidence type="ECO:0000313" key="2">
    <source>
        <dbReference type="EMBL" id="OBR07323.1"/>
    </source>
</evidence>
<feature type="region of interest" description="Disordered" evidence="1">
    <location>
        <begin position="28"/>
        <end position="51"/>
    </location>
</feature>
<dbReference type="EMBL" id="LTAN01000006">
    <property type="protein sequence ID" value="OBR07323.1"/>
    <property type="molecule type" value="Genomic_DNA"/>
</dbReference>
<sequence length="114" mass="12602">MSTAPCCLRPLHVALAAPRRKLLLKEPRLVPVSKDQTTRTWDPNPDSGLHRHRVEAAADRHLSRPTSRKRSCLPGFGSRVASCRPQRHHPLNPDDGIAALLGHGAPIDRPKTSF</sequence>
<name>A0A1B7Y5P8_COLHI</name>
<protein>
    <submittedName>
        <fullName evidence="2">Uncharacterized protein</fullName>
    </submittedName>
</protein>
<dbReference type="RefSeq" id="XP_018155841.1">
    <property type="nucleotide sequence ID" value="XM_018303818.1"/>
</dbReference>
<gene>
    <name evidence="2" type="ORF">CH63R_08844</name>
</gene>
<dbReference type="VEuPathDB" id="FungiDB:CH63R_08844"/>
<evidence type="ECO:0000256" key="1">
    <source>
        <dbReference type="SAM" id="MobiDB-lite"/>
    </source>
</evidence>
<proteinExistence type="predicted"/>
<dbReference type="KEGG" id="chig:CH63R_08844"/>
<dbReference type="GeneID" id="28867925"/>
<evidence type="ECO:0000313" key="3">
    <source>
        <dbReference type="Proteomes" id="UP000092177"/>
    </source>
</evidence>
<reference evidence="3" key="1">
    <citation type="journal article" date="2017" name="BMC Genomics">
        <title>Gapless genome assembly of Colletotrichum higginsianum reveals chromosome structure and association of transposable elements with secondary metabolite gene clusters.</title>
        <authorList>
            <person name="Dallery J.-F."/>
            <person name="Lapalu N."/>
            <person name="Zampounis A."/>
            <person name="Pigne S."/>
            <person name="Luyten I."/>
            <person name="Amselem J."/>
            <person name="Wittenberg A.H.J."/>
            <person name="Zhou S."/>
            <person name="de Queiroz M.V."/>
            <person name="Robin G.P."/>
            <person name="Auger A."/>
            <person name="Hainaut M."/>
            <person name="Henrissat B."/>
            <person name="Kim K.-T."/>
            <person name="Lee Y.-H."/>
            <person name="Lespinet O."/>
            <person name="Schwartz D.C."/>
            <person name="Thon M.R."/>
            <person name="O'Connell R.J."/>
        </authorList>
    </citation>
    <scope>NUCLEOTIDE SEQUENCE [LARGE SCALE GENOMIC DNA]</scope>
    <source>
        <strain evidence="3">IMI 349063</strain>
    </source>
</reference>
<accession>A0A1B7Y5P8</accession>
<organism evidence="2 3">
    <name type="scientific">Colletotrichum higginsianum (strain IMI 349063)</name>
    <name type="common">Crucifer anthracnose fungus</name>
    <dbReference type="NCBI Taxonomy" id="759273"/>
    <lineage>
        <taxon>Eukaryota</taxon>
        <taxon>Fungi</taxon>
        <taxon>Dikarya</taxon>
        <taxon>Ascomycota</taxon>
        <taxon>Pezizomycotina</taxon>
        <taxon>Sordariomycetes</taxon>
        <taxon>Hypocreomycetidae</taxon>
        <taxon>Glomerellales</taxon>
        <taxon>Glomerellaceae</taxon>
        <taxon>Colletotrichum</taxon>
        <taxon>Colletotrichum destructivum species complex</taxon>
    </lineage>
</organism>
<keyword evidence="3" id="KW-1185">Reference proteome</keyword>
<dbReference type="Proteomes" id="UP000092177">
    <property type="component" value="Chromosome 6"/>
</dbReference>